<sequence>MSTYRGTSYCNTNYGTNILAACLALVKRRHRRARLPSGVRQLTEVRIEDESSNAYPKEVLDPERFIRRLYAPVGIPVTSNEGIRRTYQYTKRSTIFELVPIASLDGIIHIQDEPSHRDQNS</sequence>
<proteinExistence type="predicted"/>
<dbReference type="RefSeq" id="XP_043035006.1">
    <property type="nucleotide sequence ID" value="XM_043184491.1"/>
</dbReference>
<gene>
    <name evidence="1" type="ORF">BT62DRAFT_923283</name>
</gene>
<dbReference type="Proteomes" id="UP000812287">
    <property type="component" value="Unassembled WGS sequence"/>
</dbReference>
<evidence type="ECO:0000313" key="2">
    <source>
        <dbReference type="Proteomes" id="UP000812287"/>
    </source>
</evidence>
<dbReference type="GeneID" id="66106788"/>
<evidence type="ECO:0000313" key="1">
    <source>
        <dbReference type="EMBL" id="KAG7441506.1"/>
    </source>
</evidence>
<dbReference type="EMBL" id="MU250559">
    <property type="protein sequence ID" value="KAG7441506.1"/>
    <property type="molecule type" value="Genomic_DNA"/>
</dbReference>
<keyword evidence="2" id="KW-1185">Reference proteome</keyword>
<accession>A0A9P7VK86</accession>
<organism evidence="1 2">
    <name type="scientific">Guyanagaster necrorhizus</name>
    <dbReference type="NCBI Taxonomy" id="856835"/>
    <lineage>
        <taxon>Eukaryota</taxon>
        <taxon>Fungi</taxon>
        <taxon>Dikarya</taxon>
        <taxon>Basidiomycota</taxon>
        <taxon>Agaricomycotina</taxon>
        <taxon>Agaricomycetes</taxon>
        <taxon>Agaricomycetidae</taxon>
        <taxon>Agaricales</taxon>
        <taxon>Marasmiineae</taxon>
        <taxon>Physalacriaceae</taxon>
        <taxon>Guyanagaster</taxon>
    </lineage>
</organism>
<dbReference type="AlphaFoldDB" id="A0A9P7VK86"/>
<name>A0A9P7VK86_9AGAR</name>
<comment type="caution">
    <text evidence="1">The sequence shown here is derived from an EMBL/GenBank/DDBJ whole genome shotgun (WGS) entry which is preliminary data.</text>
</comment>
<dbReference type="PROSITE" id="PS51257">
    <property type="entry name" value="PROKAR_LIPOPROTEIN"/>
    <property type="match status" value="1"/>
</dbReference>
<protein>
    <submittedName>
        <fullName evidence="1">Uncharacterized protein</fullName>
    </submittedName>
</protein>
<reference evidence="1" key="1">
    <citation type="submission" date="2020-11" db="EMBL/GenBank/DDBJ databases">
        <title>Adaptations for nitrogen fixation in a non-lichenized fungal sporocarp promotes dispersal by wood-feeding termites.</title>
        <authorList>
            <consortium name="DOE Joint Genome Institute"/>
            <person name="Koch R.A."/>
            <person name="Yoon G."/>
            <person name="Arayal U."/>
            <person name="Lail K."/>
            <person name="Amirebrahimi M."/>
            <person name="Labutti K."/>
            <person name="Lipzen A."/>
            <person name="Riley R."/>
            <person name="Barry K."/>
            <person name="Henrissat B."/>
            <person name="Grigoriev I.V."/>
            <person name="Herr J.R."/>
            <person name="Aime M.C."/>
        </authorList>
    </citation>
    <scope>NUCLEOTIDE SEQUENCE</scope>
    <source>
        <strain evidence="1">MCA 3950</strain>
    </source>
</reference>